<dbReference type="PANTHER" id="PTHR40661:SF3">
    <property type="entry name" value="FELS-1 PROPHAGE TRANSCRIPTIONAL REGULATOR"/>
    <property type="match status" value="1"/>
</dbReference>
<evidence type="ECO:0000256" key="3">
    <source>
        <dbReference type="ARBA" id="ARBA00023163"/>
    </source>
</evidence>
<reference evidence="5 6" key="1">
    <citation type="submission" date="2019-05" db="EMBL/GenBank/DDBJ databases">
        <title>Arcobacter cibarius and Arcobacter thereius providing challenges in identification an antibiotic susceptibility and Quinolone resistance.</title>
        <authorList>
            <person name="Busch A."/>
            <person name="Hanel I."/>
            <person name="Hotzel H."/>
            <person name="Tomaso H."/>
        </authorList>
    </citation>
    <scope>NUCLEOTIDE SEQUENCE [LARGE SCALE GENOMIC DNA]</scope>
    <source>
        <strain evidence="5 6">16CS0831-2</strain>
    </source>
</reference>
<gene>
    <name evidence="5" type="ORF">FE247_05180</name>
</gene>
<proteinExistence type="predicted"/>
<dbReference type="Pfam" id="PF00717">
    <property type="entry name" value="Peptidase_S24"/>
    <property type="match status" value="1"/>
</dbReference>
<evidence type="ECO:0000259" key="4">
    <source>
        <dbReference type="Pfam" id="PF00717"/>
    </source>
</evidence>
<sequence length="261" mass="30198">MLNIYECLLRIEKLYKCTKSIETAKLLNLQKTTFYNNRSRAEEEYKTLKKYETETEPFKKDLLSKQLFGNKNQRQHANTLIQAFIDLATRDNLNLNWIFYGQLPIKNNNEDKIGKIVEKHFVNDHLNKDTIAIPFYTNIKASAGSGYINEDNEDNDFIVLPKSMVEGSKKLNAIRVYGDSMAPNIKQDSIILIDIEKKALKNNLVYAVRYENEVFVKRVEDIGDSILLKSDNVQYNTIIAKKTKTYIIGQVITSIQNKNID</sequence>
<dbReference type="InterPro" id="IPR039418">
    <property type="entry name" value="LexA-like"/>
</dbReference>
<dbReference type="PANTHER" id="PTHR40661">
    <property type="match status" value="1"/>
</dbReference>
<name>A0ABY2V568_9BACT</name>
<dbReference type="EMBL" id="VBUC01000009">
    <property type="protein sequence ID" value="TLS99925.1"/>
    <property type="molecule type" value="Genomic_DNA"/>
</dbReference>
<comment type="caution">
    <text evidence="5">The sequence shown here is derived from an EMBL/GenBank/DDBJ whole genome shotgun (WGS) entry which is preliminary data.</text>
</comment>
<keyword evidence="1" id="KW-0805">Transcription regulation</keyword>
<dbReference type="CDD" id="cd06529">
    <property type="entry name" value="S24_LexA-like"/>
    <property type="match status" value="1"/>
</dbReference>
<evidence type="ECO:0000313" key="6">
    <source>
        <dbReference type="Proteomes" id="UP000305417"/>
    </source>
</evidence>
<accession>A0ABY2V568</accession>
<evidence type="ECO:0000313" key="5">
    <source>
        <dbReference type="EMBL" id="TLS99925.1"/>
    </source>
</evidence>
<keyword evidence="2" id="KW-0238">DNA-binding</keyword>
<keyword evidence="3" id="KW-0804">Transcription</keyword>
<dbReference type="Proteomes" id="UP000305417">
    <property type="component" value="Unassembled WGS sequence"/>
</dbReference>
<evidence type="ECO:0000256" key="2">
    <source>
        <dbReference type="ARBA" id="ARBA00023125"/>
    </source>
</evidence>
<keyword evidence="6" id="KW-1185">Reference proteome</keyword>
<dbReference type="SUPFAM" id="SSF51306">
    <property type="entry name" value="LexA/Signal peptidase"/>
    <property type="match status" value="1"/>
</dbReference>
<dbReference type="InterPro" id="IPR036286">
    <property type="entry name" value="LexA/Signal_pep-like_sf"/>
</dbReference>
<feature type="domain" description="Peptidase S24/S26A/S26B/S26C" evidence="4">
    <location>
        <begin position="135"/>
        <end position="252"/>
    </location>
</feature>
<evidence type="ECO:0000256" key="1">
    <source>
        <dbReference type="ARBA" id="ARBA00023015"/>
    </source>
</evidence>
<dbReference type="RefSeq" id="WP_138108679.1">
    <property type="nucleotide sequence ID" value="NZ_VBUC01000009.1"/>
</dbReference>
<dbReference type="InterPro" id="IPR015927">
    <property type="entry name" value="Peptidase_S24_S26A/B/C"/>
</dbReference>
<protein>
    <submittedName>
        <fullName evidence="5">S24 family peptidase</fullName>
    </submittedName>
</protein>
<dbReference type="Gene3D" id="2.10.109.10">
    <property type="entry name" value="Umud Fragment, subunit A"/>
    <property type="match status" value="1"/>
</dbReference>
<organism evidence="5 6">
    <name type="scientific">Aliarcobacter cibarius</name>
    <dbReference type="NCBI Taxonomy" id="255507"/>
    <lineage>
        <taxon>Bacteria</taxon>
        <taxon>Pseudomonadati</taxon>
        <taxon>Campylobacterota</taxon>
        <taxon>Epsilonproteobacteria</taxon>
        <taxon>Campylobacterales</taxon>
        <taxon>Arcobacteraceae</taxon>
        <taxon>Aliarcobacter</taxon>
    </lineage>
</organism>